<dbReference type="GO" id="GO:0004527">
    <property type="term" value="F:exonuclease activity"/>
    <property type="evidence" value="ECO:0007669"/>
    <property type="project" value="UniProtKB-KW"/>
</dbReference>
<feature type="transmembrane region" description="Helical" evidence="1">
    <location>
        <begin position="82"/>
        <end position="102"/>
    </location>
</feature>
<sequence>MTVYRATVLVQQDVEARPRRRRVRGARLAIGVAVLFALGTAVRAAGLETGVFLVPMVSFTPYFTVAALAMLAFAVAVRSRAAIALMLAVCTCLIWCVAPRTLGGLGSAEGRPLRVLTANLNGGRGDAAVLVDLVRRLNVDVLSLQEVTWSARARLAAAGLPELLPYQVSRPMFRGPEGSGVYARHPLRERTGLFQPVGHHMPVVEVALPGGSAVEVVVVHPVAPVPSTVPEWHAGVAALPPAPTTGPPRILAGDFNATLDHAVFRRLLATGYTDAAAATGQGLVPTWPQGRGLPPLVAIDHVLTDGRAGAVTVQVHDLPGSDHRALFADLRLRPWPAVRSPAGARRTSSA</sequence>
<keyword evidence="1" id="KW-0472">Membrane</keyword>
<dbReference type="AlphaFoldDB" id="A0A4R4X0Q1"/>
<dbReference type="GO" id="GO:0004519">
    <property type="term" value="F:endonuclease activity"/>
    <property type="evidence" value="ECO:0007669"/>
    <property type="project" value="UniProtKB-KW"/>
</dbReference>
<dbReference type="InterPro" id="IPR036691">
    <property type="entry name" value="Endo/exonu/phosph_ase_sf"/>
</dbReference>
<keyword evidence="3" id="KW-0378">Hydrolase</keyword>
<dbReference type="Pfam" id="PF03372">
    <property type="entry name" value="Exo_endo_phos"/>
    <property type="match status" value="1"/>
</dbReference>
<dbReference type="Gene3D" id="3.60.10.10">
    <property type="entry name" value="Endonuclease/exonuclease/phosphatase"/>
    <property type="match status" value="1"/>
</dbReference>
<keyword evidence="1" id="KW-0812">Transmembrane</keyword>
<keyword evidence="3" id="KW-0269">Exonuclease</keyword>
<keyword evidence="1" id="KW-1133">Transmembrane helix</keyword>
<reference evidence="3 4" key="1">
    <citation type="submission" date="2019-03" db="EMBL/GenBank/DDBJ databases">
        <title>Draft genome sequences of novel Actinobacteria.</title>
        <authorList>
            <person name="Sahin N."/>
            <person name="Ay H."/>
            <person name="Saygin H."/>
        </authorList>
    </citation>
    <scope>NUCLEOTIDE SEQUENCE [LARGE SCALE GENOMIC DNA]</scope>
    <source>
        <strain evidence="3 4">KC712</strain>
    </source>
</reference>
<evidence type="ECO:0000313" key="4">
    <source>
        <dbReference type="Proteomes" id="UP000294543"/>
    </source>
</evidence>
<gene>
    <name evidence="3" type="ORF">E1294_07915</name>
</gene>
<evidence type="ECO:0000313" key="3">
    <source>
        <dbReference type="EMBL" id="TDD23645.1"/>
    </source>
</evidence>
<dbReference type="InterPro" id="IPR005135">
    <property type="entry name" value="Endo/exonuclease/phosphatase"/>
</dbReference>
<dbReference type="OrthoDB" id="2340043at2"/>
<feature type="domain" description="Endonuclease/exonuclease/phosphatase" evidence="2">
    <location>
        <begin position="116"/>
        <end position="323"/>
    </location>
</feature>
<feature type="transmembrane region" description="Helical" evidence="1">
    <location>
        <begin position="52"/>
        <end position="75"/>
    </location>
</feature>
<name>A0A4R4X0Q1_9ACTN</name>
<organism evidence="3 4">
    <name type="scientific">Nonomuraea diastatica</name>
    <dbReference type="NCBI Taxonomy" id="1848329"/>
    <lineage>
        <taxon>Bacteria</taxon>
        <taxon>Bacillati</taxon>
        <taxon>Actinomycetota</taxon>
        <taxon>Actinomycetes</taxon>
        <taxon>Streptosporangiales</taxon>
        <taxon>Streptosporangiaceae</taxon>
        <taxon>Nonomuraea</taxon>
    </lineage>
</organism>
<keyword evidence="3" id="KW-0540">Nuclease</keyword>
<proteinExistence type="predicted"/>
<evidence type="ECO:0000256" key="1">
    <source>
        <dbReference type="SAM" id="Phobius"/>
    </source>
</evidence>
<keyword evidence="4" id="KW-1185">Reference proteome</keyword>
<dbReference type="Proteomes" id="UP000294543">
    <property type="component" value="Unassembled WGS sequence"/>
</dbReference>
<evidence type="ECO:0000259" key="2">
    <source>
        <dbReference type="Pfam" id="PF03372"/>
    </source>
</evidence>
<dbReference type="EMBL" id="SMKP01000016">
    <property type="protein sequence ID" value="TDD23645.1"/>
    <property type="molecule type" value="Genomic_DNA"/>
</dbReference>
<keyword evidence="3" id="KW-0255">Endonuclease</keyword>
<accession>A0A4R4X0Q1</accession>
<protein>
    <submittedName>
        <fullName evidence="3">Endonuclease/exonuclease/phosphatase family protein</fullName>
    </submittedName>
</protein>
<comment type="caution">
    <text evidence="3">The sequence shown here is derived from an EMBL/GenBank/DDBJ whole genome shotgun (WGS) entry which is preliminary data.</text>
</comment>
<dbReference type="SUPFAM" id="SSF56219">
    <property type="entry name" value="DNase I-like"/>
    <property type="match status" value="1"/>
</dbReference>
<feature type="transmembrane region" description="Helical" evidence="1">
    <location>
        <begin position="26"/>
        <end position="46"/>
    </location>
</feature>